<keyword evidence="5" id="KW-1185">Reference proteome</keyword>
<dbReference type="PANTHER" id="PTHR43626:SF4">
    <property type="entry name" value="GCN5-RELATED N-ACETYLTRANSFERASE 2, CHLOROPLASTIC"/>
    <property type="match status" value="1"/>
</dbReference>
<dbReference type="PROSITE" id="PS51186">
    <property type="entry name" value="GNAT"/>
    <property type="match status" value="1"/>
</dbReference>
<dbReference type="Gene3D" id="3.40.630.30">
    <property type="match status" value="1"/>
</dbReference>
<dbReference type="InterPro" id="IPR000182">
    <property type="entry name" value="GNAT_dom"/>
</dbReference>
<evidence type="ECO:0000259" key="3">
    <source>
        <dbReference type="PROSITE" id="PS51186"/>
    </source>
</evidence>
<evidence type="ECO:0000256" key="1">
    <source>
        <dbReference type="ARBA" id="ARBA00022679"/>
    </source>
</evidence>
<protein>
    <recommendedName>
        <fullName evidence="3">N-acetyltransferase domain-containing protein</fullName>
    </recommendedName>
</protein>
<gene>
    <name evidence="4" type="ORF">ABB27_16130</name>
</gene>
<dbReference type="Proteomes" id="UP000051863">
    <property type="component" value="Unassembled WGS sequence"/>
</dbReference>
<reference evidence="4 5" key="1">
    <citation type="submission" date="2015-05" db="EMBL/GenBank/DDBJ databases">
        <title>Genome sequencing and analysis of members of genus Stenotrophomonas.</title>
        <authorList>
            <person name="Patil P.P."/>
            <person name="Midha S."/>
            <person name="Patil P.B."/>
        </authorList>
    </citation>
    <scope>NUCLEOTIDE SEQUENCE [LARGE SCALE GENOMIC DNA]</scope>
    <source>
        <strain evidence="4 5">DSM 18941</strain>
    </source>
</reference>
<keyword evidence="1" id="KW-0808">Transferase</keyword>
<proteinExistence type="predicted"/>
<dbReference type="SUPFAM" id="SSF55729">
    <property type="entry name" value="Acyl-CoA N-acyltransferases (Nat)"/>
    <property type="match status" value="1"/>
</dbReference>
<dbReference type="PANTHER" id="PTHR43626">
    <property type="entry name" value="ACYL-COA N-ACYLTRANSFERASE"/>
    <property type="match status" value="1"/>
</dbReference>
<comment type="caution">
    <text evidence="4">The sequence shown here is derived from an EMBL/GenBank/DDBJ whole genome shotgun (WGS) entry which is preliminary data.</text>
</comment>
<dbReference type="GO" id="GO:0005737">
    <property type="term" value="C:cytoplasm"/>
    <property type="evidence" value="ECO:0007669"/>
    <property type="project" value="TreeGrafter"/>
</dbReference>
<dbReference type="OrthoDB" id="9775804at2"/>
<dbReference type="EMBL" id="LDJJ01000059">
    <property type="protein sequence ID" value="KRG64836.1"/>
    <property type="molecule type" value="Genomic_DNA"/>
</dbReference>
<dbReference type="PATRIC" id="fig|405446.3.peg.2985"/>
<dbReference type="AlphaFoldDB" id="A0A0R0CGE3"/>
<dbReference type="CDD" id="cd04301">
    <property type="entry name" value="NAT_SF"/>
    <property type="match status" value="1"/>
</dbReference>
<keyword evidence="2" id="KW-0012">Acyltransferase</keyword>
<accession>A0A0R0CGE3</accession>
<evidence type="ECO:0000313" key="5">
    <source>
        <dbReference type="Proteomes" id="UP000051863"/>
    </source>
</evidence>
<evidence type="ECO:0000313" key="4">
    <source>
        <dbReference type="EMBL" id="KRG64836.1"/>
    </source>
</evidence>
<feature type="domain" description="N-acetyltransferase" evidence="3">
    <location>
        <begin position="1"/>
        <end position="139"/>
    </location>
</feature>
<dbReference type="Pfam" id="PF13508">
    <property type="entry name" value="Acetyltransf_7"/>
    <property type="match status" value="1"/>
</dbReference>
<dbReference type="InterPro" id="IPR045039">
    <property type="entry name" value="NSI-like"/>
</dbReference>
<organism evidence="4 5">
    <name type="scientific">Stenotrophomonas terrae</name>
    <dbReference type="NCBI Taxonomy" id="405446"/>
    <lineage>
        <taxon>Bacteria</taxon>
        <taxon>Pseudomonadati</taxon>
        <taxon>Pseudomonadota</taxon>
        <taxon>Gammaproteobacteria</taxon>
        <taxon>Lysobacterales</taxon>
        <taxon>Lysobacteraceae</taxon>
        <taxon>Stenotrophomonas</taxon>
    </lineage>
</organism>
<dbReference type="GO" id="GO:0008080">
    <property type="term" value="F:N-acetyltransferase activity"/>
    <property type="evidence" value="ECO:0007669"/>
    <property type="project" value="InterPro"/>
</dbReference>
<evidence type="ECO:0000256" key="2">
    <source>
        <dbReference type="ARBA" id="ARBA00023315"/>
    </source>
</evidence>
<dbReference type="InterPro" id="IPR016181">
    <property type="entry name" value="Acyl_CoA_acyltransferase"/>
</dbReference>
<name>A0A0R0CGE3_9GAMM</name>
<sequence>MTLTYTTSCQQLDWQQLAQLLTITGLGTRSTQELELTFRNSQVTVFAHQGDQLVGAGRALSDHVAWSVVFDVAIDPALQGQGVGAALIERIQAAAGTPNSMLKSMPGKEGFYTRLGYQLMPSGMERRSNPDAPAQTEKPA</sequence>
<dbReference type="RefSeq" id="WP_057629801.1">
    <property type="nucleotide sequence ID" value="NZ_LDJJ01000059.1"/>
</dbReference>